<dbReference type="Proteomes" id="UP000076167">
    <property type="component" value="Unassembled WGS sequence"/>
</dbReference>
<reference evidence="1 2" key="1">
    <citation type="submission" date="2015-12" db="EMBL/GenBank/DDBJ databases">
        <title>Genome sequence of Thalassospira xiamenensis MCCC 1A03005.</title>
        <authorList>
            <person name="Lu L."/>
            <person name="Lai Q."/>
            <person name="Shao Z."/>
            <person name="Qian P."/>
        </authorList>
    </citation>
    <scope>NUCLEOTIDE SEQUENCE [LARGE SCALE GENOMIC DNA]</scope>
    <source>
        <strain evidence="1 2">MCCC 1A03005</strain>
    </source>
</reference>
<protein>
    <submittedName>
        <fullName evidence="1">Uncharacterized protein</fullName>
    </submittedName>
</protein>
<name>A0ABR5Y7R9_9PROT</name>
<dbReference type="EMBL" id="LPXL01000004">
    <property type="protein sequence ID" value="KZD06689.1"/>
    <property type="molecule type" value="Genomic_DNA"/>
</dbReference>
<keyword evidence="2" id="KW-1185">Reference proteome</keyword>
<sequence>MNRGMMRFAVVAGILLAFIAQQNHHLPSGFPVSEASPAQLLEILDHGHSHELDIVDSGDNAGCTSHDLVDHDHPPAILADREIMSRMLYRCGWSRVELTARDIPPGQDIRPPIV</sequence>
<accession>A0ABR5Y7R9</accession>
<organism evidence="1 2">
    <name type="scientific">Thalassospira xiamenensis</name>
    <dbReference type="NCBI Taxonomy" id="220697"/>
    <lineage>
        <taxon>Bacteria</taxon>
        <taxon>Pseudomonadati</taxon>
        <taxon>Pseudomonadota</taxon>
        <taxon>Alphaproteobacteria</taxon>
        <taxon>Rhodospirillales</taxon>
        <taxon>Thalassospiraceae</taxon>
        <taxon>Thalassospira</taxon>
    </lineage>
</organism>
<evidence type="ECO:0000313" key="2">
    <source>
        <dbReference type="Proteomes" id="UP000076167"/>
    </source>
</evidence>
<evidence type="ECO:0000313" key="1">
    <source>
        <dbReference type="EMBL" id="KZD06689.1"/>
    </source>
</evidence>
<proteinExistence type="predicted"/>
<comment type="caution">
    <text evidence="1">The sequence shown here is derived from an EMBL/GenBank/DDBJ whole genome shotgun (WGS) entry which is preliminary data.</text>
</comment>
<gene>
    <name evidence="1" type="ORF">AUP40_10485</name>
</gene>